<keyword evidence="2" id="KW-1185">Reference proteome</keyword>
<reference evidence="1" key="1">
    <citation type="submission" date="2016-11" db="EMBL/GenBank/DDBJ databases">
        <title>The genome of Nicotiana attenuata.</title>
        <authorList>
            <person name="Xu S."/>
            <person name="Brockmoeller T."/>
            <person name="Gaquerel E."/>
            <person name="Navarro A."/>
            <person name="Kuhl H."/>
            <person name="Gase K."/>
            <person name="Ling Z."/>
            <person name="Zhou W."/>
            <person name="Kreitzer C."/>
            <person name="Stanke M."/>
            <person name="Tang H."/>
            <person name="Lyons E."/>
            <person name="Pandey P."/>
            <person name="Pandey S.P."/>
            <person name="Timmermann B."/>
            <person name="Baldwin I.T."/>
        </authorList>
    </citation>
    <scope>NUCLEOTIDE SEQUENCE [LARGE SCALE GENOMIC DNA]</scope>
    <source>
        <strain evidence="1">UT</strain>
    </source>
</reference>
<protein>
    <submittedName>
        <fullName evidence="1">Uncharacterized protein</fullName>
    </submittedName>
</protein>
<dbReference type="Gramene" id="OIT06389">
    <property type="protein sequence ID" value="OIT06389"/>
    <property type="gene ID" value="A4A49_17116"/>
</dbReference>
<evidence type="ECO:0000313" key="1">
    <source>
        <dbReference type="EMBL" id="OIT06389.1"/>
    </source>
</evidence>
<evidence type="ECO:0000313" key="2">
    <source>
        <dbReference type="Proteomes" id="UP000187609"/>
    </source>
</evidence>
<dbReference type="Proteomes" id="UP000187609">
    <property type="component" value="Unassembled WGS sequence"/>
</dbReference>
<proteinExistence type="predicted"/>
<dbReference type="EMBL" id="MJEQ01037184">
    <property type="protein sequence ID" value="OIT06389.1"/>
    <property type="molecule type" value="Genomic_DNA"/>
</dbReference>
<accession>A0A1J6IMK9</accession>
<sequence>MRFYFSSRIEFKNSESRNCVQSVPLPALCRPIQGAESSSQLLLEVPLCSVRLAFLSLLNVWLAAGICTSRFICTSF</sequence>
<name>A0A1J6IMK9_NICAT</name>
<comment type="caution">
    <text evidence="1">The sequence shown here is derived from an EMBL/GenBank/DDBJ whole genome shotgun (WGS) entry which is preliminary data.</text>
</comment>
<gene>
    <name evidence="1" type="ORF">A4A49_17116</name>
</gene>
<organism evidence="1 2">
    <name type="scientific">Nicotiana attenuata</name>
    <name type="common">Coyote tobacco</name>
    <dbReference type="NCBI Taxonomy" id="49451"/>
    <lineage>
        <taxon>Eukaryota</taxon>
        <taxon>Viridiplantae</taxon>
        <taxon>Streptophyta</taxon>
        <taxon>Embryophyta</taxon>
        <taxon>Tracheophyta</taxon>
        <taxon>Spermatophyta</taxon>
        <taxon>Magnoliopsida</taxon>
        <taxon>eudicotyledons</taxon>
        <taxon>Gunneridae</taxon>
        <taxon>Pentapetalae</taxon>
        <taxon>asterids</taxon>
        <taxon>lamiids</taxon>
        <taxon>Solanales</taxon>
        <taxon>Solanaceae</taxon>
        <taxon>Nicotianoideae</taxon>
        <taxon>Nicotianeae</taxon>
        <taxon>Nicotiana</taxon>
    </lineage>
</organism>
<dbReference type="AlphaFoldDB" id="A0A1J6IMK9"/>